<gene>
    <name evidence="1" type="ORF">PEVE_00016193</name>
</gene>
<organism evidence="1 2">
    <name type="scientific">Porites evermanni</name>
    <dbReference type="NCBI Taxonomy" id="104178"/>
    <lineage>
        <taxon>Eukaryota</taxon>
        <taxon>Metazoa</taxon>
        <taxon>Cnidaria</taxon>
        <taxon>Anthozoa</taxon>
        <taxon>Hexacorallia</taxon>
        <taxon>Scleractinia</taxon>
        <taxon>Fungiina</taxon>
        <taxon>Poritidae</taxon>
        <taxon>Porites</taxon>
    </lineage>
</organism>
<comment type="caution">
    <text evidence="1">The sequence shown here is derived from an EMBL/GenBank/DDBJ whole genome shotgun (WGS) entry which is preliminary data.</text>
</comment>
<name>A0ABN8S1F9_9CNID</name>
<proteinExistence type="predicted"/>
<feature type="non-terminal residue" evidence="1">
    <location>
        <position position="159"/>
    </location>
</feature>
<evidence type="ECO:0000313" key="2">
    <source>
        <dbReference type="Proteomes" id="UP001159427"/>
    </source>
</evidence>
<protein>
    <submittedName>
        <fullName evidence="1">Uncharacterized protein</fullName>
    </submittedName>
</protein>
<reference evidence="1 2" key="1">
    <citation type="submission" date="2022-05" db="EMBL/GenBank/DDBJ databases">
        <authorList>
            <consortium name="Genoscope - CEA"/>
            <person name="William W."/>
        </authorList>
    </citation>
    <scope>NUCLEOTIDE SEQUENCE [LARGE SCALE GENOMIC DNA]</scope>
</reference>
<sequence length="159" mass="17193">MAISRADKSMEDGDDAGLNPDWSDLKRYVGAFSNPGEANVCCTSRNEVTVQPDDEMLDVLPLRFCDGLGIGRREWVVGHRPLIVNVGHRVDKDPLSLGQAENDRVVLGGDEGCFLPIDDAGGLVAIFGEQDLHVLERVDGAALGHGCARYCGQRTLICE</sequence>
<evidence type="ECO:0000313" key="1">
    <source>
        <dbReference type="EMBL" id="CAH3185551.1"/>
    </source>
</evidence>
<accession>A0ABN8S1F9</accession>
<dbReference type="EMBL" id="CALNXI010002266">
    <property type="protein sequence ID" value="CAH3185551.1"/>
    <property type="molecule type" value="Genomic_DNA"/>
</dbReference>
<keyword evidence="2" id="KW-1185">Reference proteome</keyword>
<dbReference type="Proteomes" id="UP001159427">
    <property type="component" value="Unassembled WGS sequence"/>
</dbReference>